<sequence>MGRRHLLYLLYTSSARPPSSPPYFPAPPPPPPLLFHEGYRHESGEGNHTDEMIGHQRAPSTLEAFKRLKEEKASQLVARSTMEKATDGVTGDGSNDGNSPMTGDAQSTK</sequence>
<keyword evidence="2" id="KW-1185">Reference proteome</keyword>
<dbReference type="Proteomes" id="UP001056120">
    <property type="component" value="Linkage Group LG02"/>
</dbReference>
<name>A0ACB9K0W2_9ASTR</name>
<gene>
    <name evidence="1" type="ORF">L1987_07465</name>
</gene>
<proteinExistence type="predicted"/>
<evidence type="ECO:0000313" key="1">
    <source>
        <dbReference type="EMBL" id="KAI3825814.1"/>
    </source>
</evidence>
<protein>
    <submittedName>
        <fullName evidence="1">Uncharacterized protein</fullName>
    </submittedName>
</protein>
<reference evidence="2" key="1">
    <citation type="journal article" date="2022" name="Mol. Ecol. Resour.">
        <title>The genomes of chicory, endive, great burdock and yacon provide insights into Asteraceae palaeo-polyploidization history and plant inulin production.</title>
        <authorList>
            <person name="Fan W."/>
            <person name="Wang S."/>
            <person name="Wang H."/>
            <person name="Wang A."/>
            <person name="Jiang F."/>
            <person name="Liu H."/>
            <person name="Zhao H."/>
            <person name="Xu D."/>
            <person name="Zhang Y."/>
        </authorList>
    </citation>
    <scope>NUCLEOTIDE SEQUENCE [LARGE SCALE GENOMIC DNA]</scope>
    <source>
        <strain evidence="2">cv. Yunnan</strain>
    </source>
</reference>
<comment type="caution">
    <text evidence="1">The sequence shown here is derived from an EMBL/GenBank/DDBJ whole genome shotgun (WGS) entry which is preliminary data.</text>
</comment>
<reference evidence="1 2" key="2">
    <citation type="journal article" date="2022" name="Mol. Ecol. Resour.">
        <title>The genomes of chicory, endive, great burdock and yacon provide insights into Asteraceae paleo-polyploidization history and plant inulin production.</title>
        <authorList>
            <person name="Fan W."/>
            <person name="Wang S."/>
            <person name="Wang H."/>
            <person name="Wang A."/>
            <person name="Jiang F."/>
            <person name="Liu H."/>
            <person name="Zhao H."/>
            <person name="Xu D."/>
            <person name="Zhang Y."/>
        </authorList>
    </citation>
    <scope>NUCLEOTIDE SEQUENCE [LARGE SCALE GENOMIC DNA]</scope>
    <source>
        <strain evidence="2">cv. Yunnan</strain>
        <tissue evidence="1">Leaves</tissue>
    </source>
</reference>
<organism evidence="1 2">
    <name type="scientific">Smallanthus sonchifolius</name>
    <dbReference type="NCBI Taxonomy" id="185202"/>
    <lineage>
        <taxon>Eukaryota</taxon>
        <taxon>Viridiplantae</taxon>
        <taxon>Streptophyta</taxon>
        <taxon>Embryophyta</taxon>
        <taxon>Tracheophyta</taxon>
        <taxon>Spermatophyta</taxon>
        <taxon>Magnoliopsida</taxon>
        <taxon>eudicotyledons</taxon>
        <taxon>Gunneridae</taxon>
        <taxon>Pentapetalae</taxon>
        <taxon>asterids</taxon>
        <taxon>campanulids</taxon>
        <taxon>Asterales</taxon>
        <taxon>Asteraceae</taxon>
        <taxon>Asteroideae</taxon>
        <taxon>Heliantheae alliance</taxon>
        <taxon>Millerieae</taxon>
        <taxon>Smallanthus</taxon>
    </lineage>
</organism>
<dbReference type="EMBL" id="CM042019">
    <property type="protein sequence ID" value="KAI3825814.1"/>
    <property type="molecule type" value="Genomic_DNA"/>
</dbReference>
<accession>A0ACB9K0W2</accession>
<evidence type="ECO:0000313" key="2">
    <source>
        <dbReference type="Proteomes" id="UP001056120"/>
    </source>
</evidence>